<feature type="transmembrane region" description="Helical" evidence="1">
    <location>
        <begin position="79"/>
        <end position="99"/>
    </location>
</feature>
<keyword evidence="1" id="KW-0472">Membrane</keyword>
<dbReference type="PANTHER" id="PTHR34220:SF7">
    <property type="entry name" value="SENSOR HISTIDINE KINASE YPDA"/>
    <property type="match status" value="1"/>
</dbReference>
<evidence type="ECO:0000313" key="3">
    <source>
        <dbReference type="EMBL" id="SMO46074.1"/>
    </source>
</evidence>
<feature type="domain" description="Signal transduction histidine kinase internal region" evidence="2">
    <location>
        <begin position="161"/>
        <end position="236"/>
    </location>
</feature>
<accession>A0A521BG37</accession>
<name>A0A521BG37_SACCC</name>
<evidence type="ECO:0000256" key="1">
    <source>
        <dbReference type="SAM" id="Phobius"/>
    </source>
</evidence>
<dbReference type="GO" id="GO:0000155">
    <property type="term" value="F:phosphorelay sensor kinase activity"/>
    <property type="evidence" value="ECO:0007669"/>
    <property type="project" value="InterPro"/>
</dbReference>
<gene>
    <name evidence="3" type="ORF">SAMN06265379_101922</name>
</gene>
<keyword evidence="1" id="KW-1133">Transmembrane helix</keyword>
<organism evidence="3 4">
    <name type="scientific">Saccharicrinis carchari</name>
    <dbReference type="NCBI Taxonomy" id="1168039"/>
    <lineage>
        <taxon>Bacteria</taxon>
        <taxon>Pseudomonadati</taxon>
        <taxon>Bacteroidota</taxon>
        <taxon>Bacteroidia</taxon>
        <taxon>Marinilabiliales</taxon>
        <taxon>Marinilabiliaceae</taxon>
        <taxon>Saccharicrinis</taxon>
    </lineage>
</organism>
<keyword evidence="3" id="KW-0808">Transferase</keyword>
<feature type="transmembrane region" description="Helical" evidence="1">
    <location>
        <begin position="41"/>
        <end position="59"/>
    </location>
</feature>
<sequence length="340" mass="39935">MQRKPILLIHFKKRLGLEVLMGTLFYFVLSTTFYKEVPYRWQGYLLSVLIFFLLSEGTFSFNKLIAKKYPWHTHTLRRIIMLVSFTAIWFTGIGFFSHLVKPAVEQNLIIPPSMYNASVVMTLLFVTIYIILLFAYNYHQSLSEALLENERLKQEKITQDYQSLQDQLNPHFLFNNLNTLMAIIRHDKDAAIRFTSNFSDVYRYVLQSNKRNSVSLKEELRFIESYWALHKERLGEGLIVEADIDKRLLDWHLPPLSLQLLVENAVKHNVATKLSPLTIRVYTKNNKLVVSNNLNVKNTTYSTKTGCENLKKRYAFLTDEKVVIDKRENEFKVQLPLIEQ</sequence>
<dbReference type="GO" id="GO:0016020">
    <property type="term" value="C:membrane"/>
    <property type="evidence" value="ECO:0007669"/>
    <property type="project" value="InterPro"/>
</dbReference>
<dbReference type="AlphaFoldDB" id="A0A521BG37"/>
<feature type="transmembrane region" description="Helical" evidence="1">
    <location>
        <begin position="119"/>
        <end position="138"/>
    </location>
</feature>
<dbReference type="Pfam" id="PF06580">
    <property type="entry name" value="His_kinase"/>
    <property type="match status" value="1"/>
</dbReference>
<dbReference type="InterPro" id="IPR010559">
    <property type="entry name" value="Sig_transdc_His_kin_internal"/>
</dbReference>
<dbReference type="Proteomes" id="UP000319040">
    <property type="component" value="Unassembled WGS sequence"/>
</dbReference>
<keyword evidence="1" id="KW-0812">Transmembrane</keyword>
<dbReference type="InterPro" id="IPR050640">
    <property type="entry name" value="Bact_2-comp_sensor_kinase"/>
</dbReference>
<evidence type="ECO:0000259" key="2">
    <source>
        <dbReference type="Pfam" id="PF06580"/>
    </source>
</evidence>
<keyword evidence="4" id="KW-1185">Reference proteome</keyword>
<reference evidence="3 4" key="1">
    <citation type="submission" date="2017-05" db="EMBL/GenBank/DDBJ databases">
        <authorList>
            <person name="Varghese N."/>
            <person name="Submissions S."/>
        </authorList>
    </citation>
    <scope>NUCLEOTIDE SEQUENCE [LARGE SCALE GENOMIC DNA]</scope>
    <source>
        <strain evidence="3 4">DSM 27040</strain>
    </source>
</reference>
<feature type="transmembrane region" description="Helical" evidence="1">
    <location>
        <begin position="15"/>
        <end position="35"/>
    </location>
</feature>
<keyword evidence="3" id="KW-0418">Kinase</keyword>
<dbReference type="RefSeq" id="WP_246095443.1">
    <property type="nucleotide sequence ID" value="NZ_FXTB01000001.1"/>
</dbReference>
<dbReference type="EMBL" id="FXTB01000001">
    <property type="protein sequence ID" value="SMO46074.1"/>
    <property type="molecule type" value="Genomic_DNA"/>
</dbReference>
<protein>
    <submittedName>
        <fullName evidence="3">Histidine kinase</fullName>
    </submittedName>
</protein>
<dbReference type="PANTHER" id="PTHR34220">
    <property type="entry name" value="SENSOR HISTIDINE KINASE YPDA"/>
    <property type="match status" value="1"/>
</dbReference>
<proteinExistence type="predicted"/>
<evidence type="ECO:0000313" key="4">
    <source>
        <dbReference type="Proteomes" id="UP000319040"/>
    </source>
</evidence>